<evidence type="ECO:0000313" key="4">
    <source>
        <dbReference type="EMBL" id="GFM32261.1"/>
    </source>
</evidence>
<protein>
    <recommendedName>
        <fullName evidence="1">Sugar fermentation stimulation protein homolog</fullName>
    </recommendedName>
</protein>
<dbReference type="EMBL" id="BLVO01000005">
    <property type="protein sequence ID" value="GFM32261.1"/>
    <property type="molecule type" value="Genomic_DNA"/>
</dbReference>
<reference evidence="4 5" key="1">
    <citation type="submission" date="2020-05" db="EMBL/GenBank/DDBJ databases">
        <title>Draft genome sequence of Desulfovibrio sp. strain HN2T.</title>
        <authorList>
            <person name="Ueno A."/>
            <person name="Tamazawa S."/>
            <person name="Tamamura S."/>
            <person name="Murakami T."/>
            <person name="Kiyama T."/>
            <person name="Inomata H."/>
            <person name="Amano Y."/>
            <person name="Miyakawa K."/>
            <person name="Tamaki H."/>
            <person name="Naganuma T."/>
            <person name="Kaneko K."/>
        </authorList>
    </citation>
    <scope>NUCLEOTIDE SEQUENCE [LARGE SCALE GENOMIC DNA]</scope>
    <source>
        <strain evidence="4 5">HN2</strain>
    </source>
</reference>
<evidence type="ECO:0000259" key="2">
    <source>
        <dbReference type="Pfam" id="PF03749"/>
    </source>
</evidence>
<dbReference type="AlphaFoldDB" id="A0A7J0BGD2"/>
<keyword evidence="5" id="KW-1185">Reference proteome</keyword>
<feature type="domain" description="SfsA N-terminal OB" evidence="3">
    <location>
        <begin position="19"/>
        <end position="88"/>
    </location>
</feature>
<evidence type="ECO:0000259" key="3">
    <source>
        <dbReference type="Pfam" id="PF17746"/>
    </source>
</evidence>
<evidence type="ECO:0000256" key="1">
    <source>
        <dbReference type="HAMAP-Rule" id="MF_00095"/>
    </source>
</evidence>
<dbReference type="PANTHER" id="PTHR30545:SF2">
    <property type="entry name" value="SUGAR FERMENTATION STIMULATION PROTEIN A"/>
    <property type="match status" value="1"/>
</dbReference>
<sequence>MNELPLIPFPSGCITGSFVRRVKRFSVEIVHNDASVWVHSNNSGSMLGLLRPGMQVLASPAANPDRKLKWTHEAVRMPDFAGDFWVGVNTMTPNRLLEAAFHAGKLPWADGYTVLRREAKYGDSRLDARLDSDNADRPPLWIECKNVTMVEDDVACFPDAATERGQKHLREMMGLVEKGFRAAFFYLVQRADGNCFGPADFIDPAYAELFWQALDAGVEVYPHRARVTEQGIYLGELLPLRCR</sequence>
<dbReference type="InterPro" id="IPR005224">
    <property type="entry name" value="SfsA"/>
</dbReference>
<dbReference type="HAMAP" id="MF_00095">
    <property type="entry name" value="SfsA"/>
    <property type="match status" value="1"/>
</dbReference>
<dbReference type="NCBIfam" id="TIGR00230">
    <property type="entry name" value="sfsA"/>
    <property type="match status" value="1"/>
</dbReference>
<evidence type="ECO:0000313" key="5">
    <source>
        <dbReference type="Proteomes" id="UP000503840"/>
    </source>
</evidence>
<dbReference type="InterPro" id="IPR041465">
    <property type="entry name" value="SfsA_N"/>
</dbReference>
<dbReference type="RefSeq" id="WP_174403978.1">
    <property type="nucleotide sequence ID" value="NZ_BLVO01000005.1"/>
</dbReference>
<comment type="caution">
    <text evidence="4">The sequence shown here is derived from an EMBL/GenBank/DDBJ whole genome shotgun (WGS) entry which is preliminary data.</text>
</comment>
<feature type="domain" description="Sugar fermentation stimulation protein C-terminal" evidence="2">
    <location>
        <begin position="92"/>
        <end position="230"/>
    </location>
</feature>
<dbReference type="Gene3D" id="3.40.1350.60">
    <property type="match status" value="1"/>
</dbReference>
<dbReference type="Pfam" id="PF03749">
    <property type="entry name" value="SfsA"/>
    <property type="match status" value="1"/>
</dbReference>
<dbReference type="Proteomes" id="UP000503840">
    <property type="component" value="Unassembled WGS sequence"/>
</dbReference>
<proteinExistence type="inferred from homology"/>
<organism evidence="4 5">
    <name type="scientific">Desulfovibrio subterraneus</name>
    <dbReference type="NCBI Taxonomy" id="2718620"/>
    <lineage>
        <taxon>Bacteria</taxon>
        <taxon>Pseudomonadati</taxon>
        <taxon>Thermodesulfobacteriota</taxon>
        <taxon>Desulfovibrionia</taxon>
        <taxon>Desulfovibrionales</taxon>
        <taxon>Desulfovibrionaceae</taxon>
        <taxon>Desulfovibrio</taxon>
    </lineage>
</organism>
<dbReference type="InterPro" id="IPR040452">
    <property type="entry name" value="SfsA_C"/>
</dbReference>
<accession>A0A7J0BGD2</accession>
<name>A0A7J0BGD2_9BACT</name>
<gene>
    <name evidence="1 4" type="primary">sfsA</name>
    <name evidence="4" type="ORF">DSM101010T_06260</name>
</gene>
<dbReference type="Gene3D" id="2.40.50.580">
    <property type="match status" value="1"/>
</dbReference>
<dbReference type="PANTHER" id="PTHR30545">
    <property type="entry name" value="SUGAR FERMENTATION STIMULATION PROTEIN A"/>
    <property type="match status" value="1"/>
</dbReference>
<comment type="similarity">
    <text evidence="1">Belongs to the SfsA family.</text>
</comment>
<dbReference type="Pfam" id="PF17746">
    <property type="entry name" value="SfsA_N"/>
    <property type="match status" value="1"/>
</dbReference>
<dbReference type="CDD" id="cd22359">
    <property type="entry name" value="SfsA-like_bacterial"/>
    <property type="match status" value="1"/>
</dbReference>
<dbReference type="GO" id="GO:0003677">
    <property type="term" value="F:DNA binding"/>
    <property type="evidence" value="ECO:0007669"/>
    <property type="project" value="InterPro"/>
</dbReference>